<dbReference type="AlphaFoldDB" id="A0A1H9G6D2"/>
<dbReference type="RefSeq" id="WP_092673676.1">
    <property type="nucleotide sequence ID" value="NZ_FOGC01000003.1"/>
</dbReference>
<accession>A0A1H9G6D2</accession>
<gene>
    <name evidence="2" type="ORF">SAMN05216522_10382</name>
</gene>
<feature type="transmembrane region" description="Helical" evidence="1">
    <location>
        <begin position="56"/>
        <end position="75"/>
    </location>
</feature>
<dbReference type="OrthoDB" id="9969017at2"/>
<name>A0A1H9G6D2_9GAMM</name>
<feature type="transmembrane region" description="Helical" evidence="1">
    <location>
        <begin position="12"/>
        <end position="30"/>
    </location>
</feature>
<organism evidence="2 3">
    <name type="scientific">Rosenbergiella nectarea</name>
    <dbReference type="NCBI Taxonomy" id="988801"/>
    <lineage>
        <taxon>Bacteria</taxon>
        <taxon>Pseudomonadati</taxon>
        <taxon>Pseudomonadota</taxon>
        <taxon>Gammaproteobacteria</taxon>
        <taxon>Enterobacterales</taxon>
        <taxon>Erwiniaceae</taxon>
        <taxon>Rosenbergiella</taxon>
    </lineage>
</organism>
<evidence type="ECO:0000313" key="3">
    <source>
        <dbReference type="Proteomes" id="UP000242515"/>
    </source>
</evidence>
<keyword evidence="1" id="KW-1133">Transmembrane helix</keyword>
<proteinExistence type="predicted"/>
<keyword evidence="3" id="KW-1185">Reference proteome</keyword>
<protein>
    <submittedName>
        <fullName evidence="2">Uncharacterized protein</fullName>
    </submittedName>
</protein>
<dbReference type="Proteomes" id="UP000242515">
    <property type="component" value="Unassembled WGS sequence"/>
</dbReference>
<keyword evidence="1" id="KW-0812">Transmembrane</keyword>
<keyword evidence="1" id="KW-0472">Membrane</keyword>
<evidence type="ECO:0000256" key="1">
    <source>
        <dbReference type="SAM" id="Phobius"/>
    </source>
</evidence>
<reference evidence="3" key="1">
    <citation type="submission" date="2016-10" db="EMBL/GenBank/DDBJ databases">
        <authorList>
            <person name="Varghese N."/>
            <person name="Submissions S."/>
        </authorList>
    </citation>
    <scope>NUCLEOTIDE SEQUENCE [LARGE SCALE GENOMIC DNA]</scope>
    <source>
        <strain evidence="3">8N4</strain>
    </source>
</reference>
<dbReference type="EMBL" id="FOGC01000003">
    <property type="protein sequence ID" value="SEQ45348.1"/>
    <property type="molecule type" value="Genomic_DNA"/>
</dbReference>
<sequence length="123" mass="13941">MNSHFLAKNLAKLFLAFNILILTGLLFFIASDECFEFIRSIQAVTPLLYNVTGNEIRVVIAVCIILLMIETFTTYETKVIAFTQADIQKEILKTLLSIKNGKDSNSISTIKDNVKFDLDKFKD</sequence>
<evidence type="ECO:0000313" key="2">
    <source>
        <dbReference type="EMBL" id="SEQ45348.1"/>
    </source>
</evidence>